<keyword evidence="7" id="KW-0235">DNA replication</keyword>
<dbReference type="PRINTS" id="PR00106">
    <property type="entry name" value="DNAPOLB"/>
</dbReference>
<dbReference type="EMBL" id="AF403738">
    <property type="protein sequence ID" value="AAK94169.1"/>
    <property type="molecule type" value="Genomic_DNA"/>
</dbReference>
<dbReference type="KEGG" id="vg:921900"/>
<feature type="domain" description="DNA-directed DNA polymerase family B multifunctional" evidence="10">
    <location>
        <begin position="549"/>
        <end position="711"/>
    </location>
</feature>
<dbReference type="SUPFAM" id="SSF53098">
    <property type="entry name" value="Ribonuclease H-like"/>
    <property type="match status" value="1"/>
</dbReference>
<evidence type="ECO:0000313" key="12">
    <source>
        <dbReference type="EMBL" id="AAK94169.1"/>
    </source>
</evidence>
<dbReference type="GO" id="GO:0003677">
    <property type="term" value="F:DNA binding"/>
    <property type="evidence" value="ECO:0007669"/>
    <property type="project" value="UniProtKB-KW"/>
</dbReference>
<dbReference type="Pfam" id="PF00136">
    <property type="entry name" value="DNA_pol_B"/>
    <property type="match status" value="1"/>
</dbReference>
<evidence type="ECO:0000259" key="10">
    <source>
        <dbReference type="Pfam" id="PF00136"/>
    </source>
</evidence>
<keyword evidence="13" id="KW-1185">Reference proteome</keyword>
<dbReference type="Pfam" id="PF03104">
    <property type="entry name" value="DNA_pol_B_exo1"/>
    <property type="match status" value="1"/>
</dbReference>
<keyword evidence="8" id="KW-0238">DNA-binding</keyword>
<evidence type="ECO:0000256" key="5">
    <source>
        <dbReference type="ARBA" id="ARBA00022695"/>
    </source>
</evidence>
<dbReference type="InterPro" id="IPR036397">
    <property type="entry name" value="RNaseH_sf"/>
</dbReference>
<evidence type="ECO:0000256" key="9">
    <source>
        <dbReference type="ARBA" id="ARBA00049244"/>
    </source>
</evidence>
<dbReference type="Gene3D" id="1.10.287.690">
    <property type="entry name" value="Helix hairpin bin"/>
    <property type="match status" value="1"/>
</dbReference>
<dbReference type="InterPro" id="IPR043502">
    <property type="entry name" value="DNA/RNA_pol_sf"/>
</dbReference>
<dbReference type="EC" id="2.7.7.7" evidence="3"/>
<dbReference type="InterPro" id="IPR006172">
    <property type="entry name" value="DNA-dir_DNA_pol_B"/>
</dbReference>
<dbReference type="RefSeq" id="NP_203396.1">
    <property type="nucleotide sequence ID" value="NC_003084.1"/>
</dbReference>
<dbReference type="InterPro" id="IPR006133">
    <property type="entry name" value="DNA-dir_DNA_pol_B_exonuc"/>
</dbReference>
<evidence type="ECO:0000256" key="6">
    <source>
        <dbReference type="ARBA" id="ARBA00022932"/>
    </source>
</evidence>
<evidence type="ECO:0000313" key="13">
    <source>
        <dbReference type="Proteomes" id="UP000006635"/>
    </source>
</evidence>
<evidence type="ECO:0000259" key="11">
    <source>
        <dbReference type="Pfam" id="PF03104"/>
    </source>
</evidence>
<dbReference type="GO" id="GO:0000166">
    <property type="term" value="F:nucleotide binding"/>
    <property type="evidence" value="ECO:0007669"/>
    <property type="project" value="InterPro"/>
</dbReference>
<dbReference type="InterPro" id="IPR050240">
    <property type="entry name" value="DNA_pol_type-B"/>
</dbReference>
<dbReference type="Gene3D" id="3.30.420.10">
    <property type="entry name" value="Ribonuclease H-like superfamily/Ribonuclease H"/>
    <property type="match status" value="1"/>
</dbReference>
<feature type="domain" description="DNA-directed DNA polymerase family B exonuclease" evidence="11">
    <location>
        <begin position="203"/>
        <end position="381"/>
    </location>
</feature>
<dbReference type="GO" id="GO:0006261">
    <property type="term" value="P:DNA-templated DNA replication"/>
    <property type="evidence" value="ECO:0007669"/>
    <property type="project" value="TreeGrafter"/>
</dbReference>
<dbReference type="PANTHER" id="PTHR10322">
    <property type="entry name" value="DNA POLYMERASE CATALYTIC SUBUNIT"/>
    <property type="match status" value="1"/>
</dbReference>
<dbReference type="Proteomes" id="UP000006635">
    <property type="component" value="Segment"/>
</dbReference>
<name>Q77GU9_NPVCO</name>
<dbReference type="PANTHER" id="PTHR10322:SF23">
    <property type="entry name" value="DNA POLYMERASE DELTA CATALYTIC SUBUNIT"/>
    <property type="match status" value="1"/>
</dbReference>
<evidence type="ECO:0000256" key="8">
    <source>
        <dbReference type="ARBA" id="ARBA00023125"/>
    </source>
</evidence>
<comment type="function">
    <text evidence="1">Replicates the viral genome, host DNA polymerases cannot substitute for the viral enzyme in this process.</text>
</comment>
<evidence type="ECO:0000256" key="3">
    <source>
        <dbReference type="ARBA" id="ARBA00012417"/>
    </source>
</evidence>
<evidence type="ECO:0000256" key="1">
    <source>
        <dbReference type="ARBA" id="ARBA00002701"/>
    </source>
</evidence>
<keyword evidence="4" id="KW-0808">Transferase</keyword>
<dbReference type="SMART" id="SM00486">
    <property type="entry name" value="POLBc"/>
    <property type="match status" value="1"/>
</dbReference>
<dbReference type="InterPro" id="IPR023211">
    <property type="entry name" value="DNA_pol_palm_dom_sf"/>
</dbReference>
<keyword evidence="5" id="KW-0548">Nucleotidyltransferase</keyword>
<dbReference type="SUPFAM" id="SSF56672">
    <property type="entry name" value="DNA/RNA polymerases"/>
    <property type="match status" value="1"/>
</dbReference>
<accession>Q77GU9</accession>
<organism evidence="12 13">
    <name type="scientific">Culex nigripalpus nucleopolyhedrovirus (isolate Florida/1997)</name>
    <name type="common">CuniNPV</name>
    <dbReference type="NCBI Taxonomy" id="645993"/>
    <lineage>
        <taxon>Viruses</taxon>
        <taxon>Viruses incertae sedis</taxon>
        <taxon>Naldaviricetes</taxon>
        <taxon>Lefavirales</taxon>
        <taxon>Baculoviridae</taxon>
        <taxon>Deltabaculovirus</taxon>
    </lineage>
</organism>
<dbReference type="InterPro" id="IPR012337">
    <property type="entry name" value="RNaseH-like_sf"/>
</dbReference>
<sequence>MFMKKCSWEEVRNYVDSTRCEYTVPANAVFLITKIRCISDERPNSYLQPSEVHLYLRNPFIGIKVILYSVPIVGYAFCNCERKGEVDCKLCVPCTPVLAPDHINPVIKRVRQTTNGVRNYLCDSNMSDVERFMNYYKIFESSYVAFTTHLTPQNGTVRGLNIAQVYVPTLALPEEVNGFQIAYNPRGPKKMTDDQLVPLKPIKMTMASYDIETYNSSKHHRMADPTIEGDTVFSISIHYYESAEVQEYFQLYLDPNAVIDSEYRPTVDTFKEGTTIRVILCKDEAELMDNFITLIDALNPDLVVDFNGHGYDIPYMITRQSGDPKLNTFKFMRYGVTDPTINFVKNDSYVDVNRITSSSYQMLDMFKFARKWHPGETSFKLDDLASKYLGAKKISYDFKVMKVDYEQGRPHLIIEYNMVDAILVTLLSLHLQAPERLFTKARMTGYTMNYALDEGAVKAYNTLFFYRGLEMNQIYTFTDSLRNKLSPEVLGGRRQRYDAEILNISFKRAIEEERKRSPERQDELDDLERKSLFRISTAQQTWGDQGNTKIGGGLVLPTVPGLHEHLAIMDFNSLYPSIMLAERVCPNNIAVESNGDLLLVPMPKENLTSSIIKEALKNRKFHRSEAAKYDKDSYEYMMHDAAQGAYKITANSVYGFFALRFPPLGNFITKTGRGKVRSAVNYTTEYWNEQYGLCAFFVYGDTDSIMFKFMQPTSGVTVDPNAFPGLIEHFSAGLAKTVGVGYNMALELIVRSSVFTHRKKSYVFHIADNIYKYRGLLVGRNLTRAIVRCYKRWIEYTMKLCEEGALSYSLATDILLEDLRKIQEEDFSVDSLSRTISYSGKSGSLIANSLVGQHEAAFGYTPTVGDRLKFISATNIVYEHGKLLKGKLTANMTPTRASLLYNFALKLKLERNQLEVQHREKFNNMRTYNSYFLKAERLLDSITELIQTPSKARKLFEDLKKIVDSVIPYNLLTDLFDPDIHRVNWSIYGRQGHTLVSVLGPTFDAHFPESPNEVERIRNELDEKFERCSYPTTARLYNTKGEVVVSKTRGYRHISAKQLVQEFVACRNELEVEDADEIQFDRSEVAQCNGERAMAKVRAPRRSGPPVVQHIPAKLAAPSHDDEEFTEDEIRTWLGLKM</sequence>
<reference evidence="12 13" key="1">
    <citation type="journal article" date="2001" name="J. Virol.">
        <title>Genome sequence of a baculovirus pathogenic for Culex nigripalpus.</title>
        <authorList>
            <person name="Afonso C.L."/>
            <person name="Tulman E.R."/>
            <person name="Lu Z."/>
            <person name="Balinsky C.A."/>
            <person name="Moser B.A."/>
            <person name="Becnel J.J."/>
            <person name="Rock D.L."/>
            <person name="Kutish G.F."/>
        </authorList>
    </citation>
    <scope>NUCLEOTIDE SEQUENCE [LARGE SCALE GENOMIC DNA]</scope>
    <source>
        <strain evidence="13">Isolate Florida/1997</strain>
    </source>
</reference>
<dbReference type="GeneID" id="921900"/>
<gene>
    <name evidence="12" type="primary">CUN091</name>
</gene>
<dbReference type="GO" id="GO:0039693">
    <property type="term" value="P:viral DNA genome replication"/>
    <property type="evidence" value="ECO:0007669"/>
    <property type="project" value="UniProtKB-KW"/>
</dbReference>
<protein>
    <recommendedName>
        <fullName evidence="3">DNA-directed DNA polymerase</fullName>
        <ecNumber evidence="3">2.7.7.7</ecNumber>
    </recommendedName>
</protein>
<proteinExistence type="inferred from homology"/>
<keyword evidence="6" id="KW-0239">DNA-directed DNA polymerase</keyword>
<dbReference type="InterPro" id="IPR006134">
    <property type="entry name" value="DNA-dir_DNA_pol_B_multi_dom"/>
</dbReference>
<comment type="similarity">
    <text evidence="2">Belongs to the DNA polymerase type-B family.</text>
</comment>
<evidence type="ECO:0000256" key="4">
    <source>
        <dbReference type="ARBA" id="ARBA00022679"/>
    </source>
</evidence>
<dbReference type="GO" id="GO:0003887">
    <property type="term" value="F:DNA-directed DNA polymerase activity"/>
    <property type="evidence" value="ECO:0007669"/>
    <property type="project" value="UniProtKB-KW"/>
</dbReference>
<comment type="catalytic activity">
    <reaction evidence="9">
        <text>DNA(n) + a 2'-deoxyribonucleoside 5'-triphosphate = DNA(n+1) + diphosphate</text>
        <dbReference type="Rhea" id="RHEA:22508"/>
        <dbReference type="Rhea" id="RHEA-COMP:17339"/>
        <dbReference type="Rhea" id="RHEA-COMP:17340"/>
        <dbReference type="ChEBI" id="CHEBI:33019"/>
        <dbReference type="ChEBI" id="CHEBI:61560"/>
        <dbReference type="ChEBI" id="CHEBI:173112"/>
        <dbReference type="EC" id="2.7.7.7"/>
    </reaction>
</comment>
<organismHost>
    <name type="scientific">Culex nigripalpus</name>
    <dbReference type="NCBI Taxonomy" id="42429"/>
</organismHost>
<dbReference type="Gene3D" id="3.90.1600.10">
    <property type="entry name" value="Palm domain of DNA polymerase"/>
    <property type="match status" value="1"/>
</dbReference>
<evidence type="ECO:0000256" key="2">
    <source>
        <dbReference type="ARBA" id="ARBA00005755"/>
    </source>
</evidence>
<keyword evidence="7" id="KW-1194">Viral DNA replication</keyword>
<evidence type="ECO:0000256" key="7">
    <source>
        <dbReference type="ARBA" id="ARBA00023109"/>
    </source>
</evidence>